<gene>
    <name evidence="2" type="ORF">BN7_4431</name>
</gene>
<feature type="compositionally biased region" description="Acidic residues" evidence="1">
    <location>
        <begin position="1188"/>
        <end position="1214"/>
    </location>
</feature>
<feature type="compositionally biased region" description="Polar residues" evidence="1">
    <location>
        <begin position="353"/>
        <end position="364"/>
    </location>
</feature>
<reference evidence="2 3" key="1">
    <citation type="journal article" date="2012" name="Eukaryot. Cell">
        <title>Draft genome sequence of Wickerhamomyces ciferrii NRRL Y-1031 F-60-10.</title>
        <authorList>
            <person name="Schneider J."/>
            <person name="Andrea H."/>
            <person name="Blom J."/>
            <person name="Jaenicke S."/>
            <person name="Ruckert C."/>
            <person name="Schorsch C."/>
            <person name="Szczepanowski R."/>
            <person name="Farwick M."/>
            <person name="Goesmann A."/>
            <person name="Puhler A."/>
            <person name="Schaffer S."/>
            <person name="Tauch A."/>
            <person name="Kohler T."/>
            <person name="Brinkrolf K."/>
        </authorList>
    </citation>
    <scope>NUCLEOTIDE SEQUENCE [LARGE SCALE GENOMIC DNA]</scope>
    <source>
        <strain evidence="3">ATCC 14091 / BCRC 22168 / CBS 111 / JCM 3599 / NBRC 0793 / NRRL Y-1031 F-60-10</strain>
    </source>
</reference>
<dbReference type="InParanoid" id="K0KS86"/>
<evidence type="ECO:0000313" key="3">
    <source>
        <dbReference type="Proteomes" id="UP000009328"/>
    </source>
</evidence>
<comment type="caution">
    <text evidence="2">The sequence shown here is derived from an EMBL/GenBank/DDBJ whole genome shotgun (WGS) entry which is preliminary data.</text>
</comment>
<feature type="region of interest" description="Disordered" evidence="1">
    <location>
        <begin position="353"/>
        <end position="379"/>
    </location>
</feature>
<accession>K0KS86</accession>
<protein>
    <submittedName>
        <fullName evidence="2">Uncharacterized protein</fullName>
    </submittedName>
</protein>
<sequence>MSSADEIRASALFSQCPHYQQMDLSNIRVEKSSRDISFKSLKKETILSLLNYSQKDWTLQNRLVKLVVILALLYQKQWSFILNDLTVDELVTIDEERELINIIIEKNKSFLIINPQEEDPEPHPNSTFVVKYIFFYFLLKITDILSNKKHYNEINSVHVKEKVMDSNQKFSKIHSQVNLNYLKQNSNNEFIISPFLVDHDHPDSVGTSICHANFKIIDRREVEKFDYLVFDNFNTINDVEDYEIDFQQIFDDVSNVIDTDTTNLVCPEEFTTSRLIKLSKSVENEDSTGNNFIIDLNINTTHVEDANQLTNNLGINSAAEIHTKRMASLPKSIIELFIKIGIDQFNHNIMNGNLQDNNSESDTSGQEDQEFGNHDIADDDDDWFNDKGDDIPFDMAALTFYEWILTLFGNIKEDPIEIFQILILALYTCGQIPKTSCEIILGCFSGIVTTEIGINRTQSSIINRNGITKNKNIFKECREIYNASYSNYKEIEDIEKFNEVIDATVFNRSSSRRDKSKLDHDNEFNIQNSEAIDEKLDVNEAFAEEFLNNKLKKLKIIYSEARPSEKFCSNLIDALTKLKLLYKIYICCHCSNGTNYVSLDKVFETLIGDTWVCKCCHKENTITSKSNSFTSLSPRVYIMFMMHSKKLSHIINQSHQEIHRNTRVNSNEFINFQNANFVQRIKSLEKQFVFGVDHVSGVGLTNDRNHYEADALELSLLGEWDGVLIGSSSNGSNSFWPLSFRCLELNELSTRYIINSTIFPSFKKTTFSEYHELNINQFIAPIMDDINKADLLGTMVFDGSVQKFKKIYLKVIGFTGDAPATSKLTGTLGSTATNGCLDCLCYRPIHNGNDTVDLTKYVKEKGYKEVFEDADLLNDFKKYVLDNTSSGFWTGEENIMQLPKLKDGAYRTYVYELLQNFPDPSLLTKYVGYSGLSKIFWGSNAINELKVNIPNSMHCFLENLSKKLISLIFKVNNSYLVYKRYALQNKKLVLDIGLILNKNMKSWPLSFGEQIRIANLKGDSFCKAEQISSIVILMNGIFKLNMFQNCLDPEIIKLFEELQFMLKIGFSKKVKFFEIKIFEERIQQFVKRYESLFSKDQHPSISITRSSYVHSLLHIPMAIDEYGPLGLFTGYRIERNMGDFKRGNFARSNKSTALTRKDLVLKNVVDMMILQLEDDEDMVYVIENTSISDEEEEDDGEDEEDEEEAAAAADDDHDDHDNIRSSSGVDRNSIGDDDLEPEPESIDPIANPDIHITHDVTSSADEYKKLKILRNYLKLKMLNKTQKFDDLDFEFTNKFKKRKISDFQKFENLLKDDSMNDKKKMINENADELKAKILKDINNTEYYEKKSNNILDTFHFPNEKSRFSKYLRELESANTIPPTVFYKHTKKQYDIDCSIGTSVQCIDSMTIHNFSIGNTIISKQNDKKIHDHFENSKFKRNPKKNSVVIIAASNNENNQDHLESSYEIGQIVDIFNIQRVSRDGSKKIKTMALINSIKTLCVKDHQNDNILSFKSQLDHQKNIQTTYKLIDSKSIKSLVFQCEIGEEIFFFLKSAIFDFKHLFTTYSV</sequence>
<proteinExistence type="predicted"/>
<feature type="compositionally biased region" description="Acidic residues" evidence="1">
    <location>
        <begin position="1231"/>
        <end position="1241"/>
    </location>
</feature>
<organism evidence="2 3">
    <name type="scientific">Wickerhamomyces ciferrii (strain ATCC 14091 / BCRC 22168 / CBS 111 / JCM 3599 / NBRC 0793 / NRRL Y-1031 F-60-10)</name>
    <name type="common">Yeast</name>
    <name type="synonym">Pichia ciferrii</name>
    <dbReference type="NCBI Taxonomy" id="1206466"/>
    <lineage>
        <taxon>Eukaryota</taxon>
        <taxon>Fungi</taxon>
        <taxon>Dikarya</taxon>
        <taxon>Ascomycota</taxon>
        <taxon>Saccharomycotina</taxon>
        <taxon>Saccharomycetes</taxon>
        <taxon>Phaffomycetales</taxon>
        <taxon>Wickerhamomycetaceae</taxon>
        <taxon>Wickerhamomyces</taxon>
    </lineage>
</organism>
<name>K0KS86_WICCF</name>
<dbReference type="EMBL" id="CAIF01000160">
    <property type="protein sequence ID" value="CCH44862.1"/>
    <property type="molecule type" value="Genomic_DNA"/>
</dbReference>
<evidence type="ECO:0000256" key="1">
    <source>
        <dbReference type="SAM" id="MobiDB-lite"/>
    </source>
</evidence>
<feature type="region of interest" description="Disordered" evidence="1">
    <location>
        <begin position="1185"/>
        <end position="1250"/>
    </location>
</feature>
<keyword evidence="3" id="KW-1185">Reference proteome</keyword>
<evidence type="ECO:0000313" key="2">
    <source>
        <dbReference type="EMBL" id="CCH44862.1"/>
    </source>
</evidence>
<dbReference type="HOGENOM" id="CLU_254301_0_0_1"/>
<dbReference type="Proteomes" id="UP000009328">
    <property type="component" value="Unassembled WGS sequence"/>
</dbReference>